<protein>
    <recommendedName>
        <fullName evidence="6">DUF1232 domain-containing protein</fullName>
    </recommendedName>
</protein>
<name>A0A0G0ASR4_9BACT</name>
<evidence type="ECO:0000256" key="1">
    <source>
        <dbReference type="ARBA" id="ARBA00004127"/>
    </source>
</evidence>
<dbReference type="InterPro" id="IPR010652">
    <property type="entry name" value="DUF1232"/>
</dbReference>
<evidence type="ECO:0000256" key="5">
    <source>
        <dbReference type="SAM" id="Phobius"/>
    </source>
</evidence>
<dbReference type="Proteomes" id="UP000034488">
    <property type="component" value="Unassembled WGS sequence"/>
</dbReference>
<dbReference type="GO" id="GO:0012505">
    <property type="term" value="C:endomembrane system"/>
    <property type="evidence" value="ECO:0007669"/>
    <property type="project" value="UniProtKB-SubCell"/>
</dbReference>
<organism evidence="7 8">
    <name type="scientific">candidate division WS6 bacterium GW2011_GWB1_33_6</name>
    <dbReference type="NCBI Taxonomy" id="1619088"/>
    <lineage>
        <taxon>Bacteria</taxon>
        <taxon>Candidatus Dojkabacteria</taxon>
    </lineage>
</organism>
<sequence>MFLKKYWIFILAIIYILLPVDLIPDVIPFFGGMDDSTMVILGLVKQYLDAKKKKNGSNGV</sequence>
<evidence type="ECO:0000256" key="4">
    <source>
        <dbReference type="ARBA" id="ARBA00023136"/>
    </source>
</evidence>
<feature type="transmembrane region" description="Helical" evidence="5">
    <location>
        <begin position="6"/>
        <end position="23"/>
    </location>
</feature>
<evidence type="ECO:0000256" key="3">
    <source>
        <dbReference type="ARBA" id="ARBA00022989"/>
    </source>
</evidence>
<dbReference type="AlphaFoldDB" id="A0A0G0ASR4"/>
<accession>A0A0G0ASR4</accession>
<proteinExistence type="predicted"/>
<comment type="subcellular location">
    <subcellularLocation>
        <location evidence="1">Endomembrane system</location>
        <topology evidence="1">Multi-pass membrane protein</topology>
    </subcellularLocation>
</comment>
<keyword evidence="3 5" id="KW-1133">Transmembrane helix</keyword>
<evidence type="ECO:0000313" key="7">
    <source>
        <dbReference type="EMBL" id="KKP54461.1"/>
    </source>
</evidence>
<gene>
    <name evidence="7" type="ORF">UR47_C0017G0007</name>
</gene>
<reference evidence="7 8" key="1">
    <citation type="journal article" date="2015" name="Nature">
        <title>rRNA introns, odd ribosomes, and small enigmatic genomes across a large radiation of phyla.</title>
        <authorList>
            <person name="Brown C.T."/>
            <person name="Hug L.A."/>
            <person name="Thomas B.C."/>
            <person name="Sharon I."/>
            <person name="Castelle C.J."/>
            <person name="Singh A."/>
            <person name="Wilkins M.J."/>
            <person name="Williams K.H."/>
            <person name="Banfield J.F."/>
        </authorList>
    </citation>
    <scope>NUCLEOTIDE SEQUENCE [LARGE SCALE GENOMIC DNA]</scope>
</reference>
<evidence type="ECO:0000313" key="8">
    <source>
        <dbReference type="Proteomes" id="UP000034488"/>
    </source>
</evidence>
<evidence type="ECO:0000259" key="6">
    <source>
        <dbReference type="Pfam" id="PF06803"/>
    </source>
</evidence>
<dbReference type="EMBL" id="LBPI01000017">
    <property type="protein sequence ID" value="KKP54461.1"/>
    <property type="molecule type" value="Genomic_DNA"/>
</dbReference>
<comment type="caution">
    <text evidence="7">The sequence shown here is derived from an EMBL/GenBank/DDBJ whole genome shotgun (WGS) entry which is preliminary data.</text>
</comment>
<feature type="domain" description="DUF1232" evidence="6">
    <location>
        <begin position="6"/>
        <end position="40"/>
    </location>
</feature>
<evidence type="ECO:0000256" key="2">
    <source>
        <dbReference type="ARBA" id="ARBA00022692"/>
    </source>
</evidence>
<keyword evidence="4 5" id="KW-0472">Membrane</keyword>
<keyword evidence="2 5" id="KW-0812">Transmembrane</keyword>
<dbReference type="Pfam" id="PF06803">
    <property type="entry name" value="DUF1232"/>
    <property type="match status" value="1"/>
</dbReference>